<dbReference type="InterPro" id="IPR000531">
    <property type="entry name" value="Beta-barrel_TonB"/>
</dbReference>
<evidence type="ECO:0000256" key="3">
    <source>
        <dbReference type="ARBA" id="ARBA00023237"/>
    </source>
</evidence>
<keyword evidence="3" id="KW-0998">Cell outer membrane</keyword>
<sequence>MSRNDTLSFTVQTRQVTSDRATSRLTTRFHYNMQYDPVGDAGSTSTKEAGGPLPGSTTGATEPGGGTIEMGGNAALNYSEVTDSTHMTLRYRHRSSKWQIDAQAVYSSAERVRSSMNEGYFNGYYALGNQSTTRGYDMKGYDINVGDSILPNSYVIKNSDTGETVDRYDGDTYYLQSVREEDGKYKTDMYSGRVDVTRVFNHRFSLKAGGAFSRLKKDDWRLPINYTFVGDEQYGADTAAGRIERKMVRHYDILDESIDVDSNGNAVRWISPVKLYQLFLSNPEYFQQNTSTIQYKAEYSKKMIEDISSAYLRFDLNLFSNRMHIIGGVRYERTDLEGWSVKIDHTAKYHRDPETGQPLRNPDDSLQLITTDTVEQTRLIYKARAFYEGQNYDGFYPSLNINYAFTDNLVLRAAYARTIGRPDVRYVVDGIRVPELTAKEVPDPGSEEDDDETNTAARVIRVGNPGLKPWTADSFHLSLDSYHLKGGFGSIGVYRKNVTNFFADRAFTANRQDLEYYGISDADIDFMIENDYAIRRWVNVGDAHLTGLEISYRQDLFFLPSWLQKIQVWANYTHLKVGGPNAEEFTGFTPDALSCGINYIRPRFSIRLTCAYQAETKSKEVPVAEGTQAARFTPQDTYEYQASSIRYGITAEYSLSRAFTLYMNWNNIFGKDTYVYRRAADTPAYAQNYQRYIVPSYIMIGVKGRF</sequence>
<evidence type="ECO:0000256" key="1">
    <source>
        <dbReference type="ARBA" id="ARBA00004442"/>
    </source>
</evidence>
<keyword evidence="2" id="KW-0472">Membrane</keyword>
<feature type="domain" description="TonB-dependent receptor-like beta-barrel" evidence="5">
    <location>
        <begin position="129"/>
        <end position="668"/>
    </location>
</feature>
<accession>A0A2U8E356</accession>
<keyword evidence="7" id="KW-1185">Reference proteome</keyword>
<dbReference type="AlphaFoldDB" id="A0A2U8E356"/>
<evidence type="ECO:0000313" key="6">
    <source>
        <dbReference type="EMBL" id="AWI09240.1"/>
    </source>
</evidence>
<dbReference type="PANTHER" id="PTHR40980:SF4">
    <property type="entry name" value="TONB-DEPENDENT RECEPTOR-LIKE BETA-BARREL DOMAIN-CONTAINING PROTEIN"/>
    <property type="match status" value="1"/>
</dbReference>
<dbReference type="InterPro" id="IPR036942">
    <property type="entry name" value="Beta-barrel_TonB_sf"/>
</dbReference>
<dbReference type="GO" id="GO:0009279">
    <property type="term" value="C:cell outer membrane"/>
    <property type="evidence" value="ECO:0007669"/>
    <property type="project" value="UniProtKB-SubCell"/>
</dbReference>
<gene>
    <name evidence="6" type="ORF">CKA38_08305</name>
</gene>
<dbReference type="SUPFAM" id="SSF56935">
    <property type="entry name" value="Porins"/>
    <property type="match status" value="1"/>
</dbReference>
<feature type="region of interest" description="Disordered" evidence="4">
    <location>
        <begin position="36"/>
        <end position="72"/>
    </location>
</feature>
<dbReference type="EMBL" id="CP023004">
    <property type="protein sequence ID" value="AWI09240.1"/>
    <property type="molecule type" value="Genomic_DNA"/>
</dbReference>
<organism evidence="6 7">
    <name type="scientific">Ereboglobus luteus</name>
    <dbReference type="NCBI Taxonomy" id="1796921"/>
    <lineage>
        <taxon>Bacteria</taxon>
        <taxon>Pseudomonadati</taxon>
        <taxon>Verrucomicrobiota</taxon>
        <taxon>Opitutia</taxon>
        <taxon>Opitutales</taxon>
        <taxon>Opitutaceae</taxon>
        <taxon>Ereboglobus</taxon>
    </lineage>
</organism>
<dbReference type="PANTHER" id="PTHR40980">
    <property type="entry name" value="PLUG DOMAIN-CONTAINING PROTEIN"/>
    <property type="match status" value="1"/>
</dbReference>
<comment type="subcellular location">
    <subcellularLocation>
        <location evidence="1">Cell outer membrane</location>
    </subcellularLocation>
</comment>
<evidence type="ECO:0000259" key="5">
    <source>
        <dbReference type="Pfam" id="PF00593"/>
    </source>
</evidence>
<dbReference type="KEGG" id="elut:CKA38_08305"/>
<dbReference type="Gene3D" id="2.40.170.20">
    <property type="entry name" value="TonB-dependent receptor, beta-barrel domain"/>
    <property type="match status" value="1"/>
</dbReference>
<evidence type="ECO:0000313" key="7">
    <source>
        <dbReference type="Proteomes" id="UP000244896"/>
    </source>
</evidence>
<dbReference type="Proteomes" id="UP000244896">
    <property type="component" value="Chromosome"/>
</dbReference>
<protein>
    <recommendedName>
        <fullName evidence="5">TonB-dependent receptor-like beta-barrel domain-containing protein</fullName>
    </recommendedName>
</protein>
<evidence type="ECO:0000256" key="4">
    <source>
        <dbReference type="SAM" id="MobiDB-lite"/>
    </source>
</evidence>
<proteinExistence type="predicted"/>
<reference evidence="6 7" key="1">
    <citation type="journal article" date="2018" name="Syst. Appl. Microbiol.">
        <title>Ereboglobus luteus gen. nov. sp. nov. from cockroach guts, and new insights into the oxygen relationship of the genera Opitutus and Didymococcus (Verrucomicrobia: Opitutaceae).</title>
        <authorList>
            <person name="Tegtmeier D."/>
            <person name="Belitz A."/>
            <person name="Radek R."/>
            <person name="Heimerl T."/>
            <person name="Brune A."/>
        </authorList>
    </citation>
    <scope>NUCLEOTIDE SEQUENCE [LARGE SCALE GENOMIC DNA]</scope>
    <source>
        <strain evidence="6 7">Ho45</strain>
    </source>
</reference>
<name>A0A2U8E356_9BACT</name>
<dbReference type="Pfam" id="PF00593">
    <property type="entry name" value="TonB_dep_Rec_b-barrel"/>
    <property type="match status" value="1"/>
</dbReference>
<evidence type="ECO:0000256" key="2">
    <source>
        <dbReference type="ARBA" id="ARBA00023136"/>
    </source>
</evidence>